<evidence type="ECO:0000256" key="2">
    <source>
        <dbReference type="ARBA" id="ARBA00022723"/>
    </source>
</evidence>
<dbReference type="eggNOG" id="KOG0204">
    <property type="taxonomic scope" value="Eukaryota"/>
</dbReference>
<dbReference type="GeneID" id="5041175"/>
<keyword evidence="4" id="KW-1133">Transmembrane helix</keyword>
<keyword evidence="4" id="KW-0812">Transmembrane</keyword>
<dbReference type="InterPro" id="IPR036412">
    <property type="entry name" value="HAD-like_sf"/>
</dbReference>
<feature type="domain" description="Cation-transporting P-type ATPase C-terminal" evidence="5">
    <location>
        <begin position="776"/>
        <end position="963"/>
    </location>
</feature>
<feature type="transmembrane region" description="Helical" evidence="4">
    <location>
        <begin position="783"/>
        <end position="801"/>
    </location>
</feature>
<keyword evidence="3" id="KW-0460">Magnesium</keyword>
<dbReference type="HOGENOM" id="CLU_296561_0_0_1"/>
<dbReference type="SUPFAM" id="SSF81653">
    <property type="entry name" value="Calcium ATPase, transduction domain A"/>
    <property type="match status" value="1"/>
</dbReference>
<feature type="transmembrane region" description="Helical" evidence="4">
    <location>
        <begin position="104"/>
        <end position="121"/>
    </location>
</feature>
<dbReference type="SUPFAM" id="SSF81660">
    <property type="entry name" value="Metal cation-transporting ATPase, ATP-binding domain N"/>
    <property type="match status" value="1"/>
</dbReference>
<gene>
    <name evidence="6" type="ORF">GSPATT00002961001</name>
</gene>
<dbReference type="PRINTS" id="PR00121">
    <property type="entry name" value="NAKATPASE"/>
</dbReference>
<dbReference type="OrthoDB" id="296570at2759"/>
<dbReference type="STRING" id="5888.A0DY76"/>
<feature type="transmembrane region" description="Helical" evidence="4">
    <location>
        <begin position="943"/>
        <end position="960"/>
    </location>
</feature>
<dbReference type="InterPro" id="IPR008250">
    <property type="entry name" value="ATPase_P-typ_transduc_dom_A_sf"/>
</dbReference>
<feature type="transmembrane region" description="Helical" evidence="4">
    <location>
        <begin position="863"/>
        <end position="881"/>
    </location>
</feature>
<dbReference type="AlphaFoldDB" id="A0DY76"/>
<dbReference type="Proteomes" id="UP000000600">
    <property type="component" value="Unassembled WGS sequence"/>
</dbReference>
<dbReference type="SUPFAM" id="SSF56784">
    <property type="entry name" value="HAD-like"/>
    <property type="match status" value="1"/>
</dbReference>
<dbReference type="GO" id="GO:0005886">
    <property type="term" value="C:plasma membrane"/>
    <property type="evidence" value="ECO:0000318"/>
    <property type="project" value="GO_Central"/>
</dbReference>
<feature type="transmembrane region" description="Helical" evidence="4">
    <location>
        <begin position="317"/>
        <end position="340"/>
    </location>
</feature>
<keyword evidence="4" id="KW-0472">Membrane</keyword>
<dbReference type="Gene3D" id="3.40.1110.10">
    <property type="entry name" value="Calcium-transporting ATPase, cytoplasmic domain N"/>
    <property type="match status" value="1"/>
</dbReference>
<dbReference type="Pfam" id="PF00689">
    <property type="entry name" value="Cation_ATPase_C"/>
    <property type="match status" value="1"/>
</dbReference>
<evidence type="ECO:0000256" key="4">
    <source>
        <dbReference type="SAM" id="Phobius"/>
    </source>
</evidence>
<reference evidence="6 7" key="1">
    <citation type="journal article" date="2006" name="Nature">
        <title>Global trends of whole-genome duplications revealed by the ciliate Paramecium tetraurelia.</title>
        <authorList>
            <consortium name="Genoscope"/>
            <person name="Aury J.-M."/>
            <person name="Jaillon O."/>
            <person name="Duret L."/>
            <person name="Noel B."/>
            <person name="Jubin C."/>
            <person name="Porcel B.M."/>
            <person name="Segurens B."/>
            <person name="Daubin V."/>
            <person name="Anthouard V."/>
            <person name="Aiach N."/>
            <person name="Arnaiz O."/>
            <person name="Billaut A."/>
            <person name="Beisson J."/>
            <person name="Blanc I."/>
            <person name="Bouhouche K."/>
            <person name="Camara F."/>
            <person name="Duharcourt S."/>
            <person name="Guigo R."/>
            <person name="Gogendeau D."/>
            <person name="Katinka M."/>
            <person name="Keller A.-M."/>
            <person name="Kissmehl R."/>
            <person name="Klotz C."/>
            <person name="Koll F."/>
            <person name="Le Moue A."/>
            <person name="Lepere C."/>
            <person name="Malinsky S."/>
            <person name="Nowacki M."/>
            <person name="Nowak J.K."/>
            <person name="Plattner H."/>
            <person name="Poulain J."/>
            <person name="Ruiz F."/>
            <person name="Serrano V."/>
            <person name="Zagulski M."/>
            <person name="Dessen P."/>
            <person name="Betermier M."/>
            <person name="Weissenbach J."/>
            <person name="Scarpelli C."/>
            <person name="Schachter V."/>
            <person name="Sperling L."/>
            <person name="Meyer E."/>
            <person name="Cohen J."/>
            <person name="Wincker P."/>
        </authorList>
    </citation>
    <scope>NUCLEOTIDE SEQUENCE [LARGE SCALE GENOMIC DNA]</scope>
    <source>
        <strain evidence="6 7">Stock d4-2</strain>
    </source>
</reference>
<proteinExistence type="predicted"/>
<protein>
    <recommendedName>
        <fullName evidence="5">Cation-transporting P-type ATPase C-terminal domain-containing protein</fullName>
    </recommendedName>
</protein>
<keyword evidence="7" id="KW-1185">Reference proteome</keyword>
<feature type="transmembrane region" description="Helical" evidence="4">
    <location>
        <begin position="902"/>
        <end position="923"/>
    </location>
</feature>
<dbReference type="PANTHER" id="PTHR24093">
    <property type="entry name" value="CATION TRANSPORTING ATPASE"/>
    <property type="match status" value="1"/>
</dbReference>
<feature type="transmembrane region" description="Helical" evidence="4">
    <location>
        <begin position="822"/>
        <end position="843"/>
    </location>
</feature>
<organism evidence="6 7">
    <name type="scientific">Paramecium tetraurelia</name>
    <dbReference type="NCBI Taxonomy" id="5888"/>
    <lineage>
        <taxon>Eukaryota</taxon>
        <taxon>Sar</taxon>
        <taxon>Alveolata</taxon>
        <taxon>Ciliophora</taxon>
        <taxon>Intramacronucleata</taxon>
        <taxon>Oligohymenophorea</taxon>
        <taxon>Peniculida</taxon>
        <taxon>Parameciidae</taxon>
        <taxon>Paramecium</taxon>
    </lineage>
</organism>
<keyword evidence="2" id="KW-0479">Metal-binding</keyword>
<dbReference type="KEGG" id="ptm:GSPATT00002961001"/>
<comment type="subcellular location">
    <subcellularLocation>
        <location evidence="1">Endomembrane system</location>
        <topology evidence="1">Multi-pass membrane protein</topology>
    </subcellularLocation>
</comment>
<dbReference type="InParanoid" id="A0DY76"/>
<dbReference type="InterPro" id="IPR023298">
    <property type="entry name" value="ATPase_P-typ_TM_dom_sf"/>
</dbReference>
<dbReference type="GO" id="GO:0012505">
    <property type="term" value="C:endomembrane system"/>
    <property type="evidence" value="ECO:0007669"/>
    <property type="project" value="UniProtKB-SubCell"/>
</dbReference>
<dbReference type="InterPro" id="IPR006068">
    <property type="entry name" value="ATPase_P-typ_cation-transptr_C"/>
</dbReference>
<dbReference type="InterPro" id="IPR023299">
    <property type="entry name" value="ATPase_P-typ_cyto_dom_N"/>
</dbReference>
<name>A0DY76_PARTE</name>
<dbReference type="Pfam" id="PF13246">
    <property type="entry name" value="Cation_ATPase"/>
    <property type="match status" value="1"/>
</dbReference>
<dbReference type="GO" id="GO:0046872">
    <property type="term" value="F:metal ion binding"/>
    <property type="evidence" value="ECO:0007669"/>
    <property type="project" value="UniProtKB-KW"/>
</dbReference>
<sequence>MDKQPLLHNFTITPNDLFQIISSQNTSYTATSLSKMLDTDLQVLNALFLFQDGTRLFKSFRSKQTKEAVKILNYNRFGTHKIHDSQTIRYQLVIQIIKNKWHQIFFALTLTKLALSMMFTASKNERMESLFILVFSLLQLLIRIFKTDNQELLNNLRQFQNSKVKLKRKDRLINISSDQIVVGDILIFGEDQLIEVDGILIPNQSNQTLLFDTNTNKLPFVRSGSKVIQGNGQLLVLAVGVNTYHMKKCDLNLQHEYTTPLQERLNYLQQQLIKLFFVLAIIPLVIQFINYCYHISIYEYSFDLVDSIHSIIKQSQISILLLLMVMNDNLQKFVSTYLQYNQKRMKRDRIKFQRPSSCEILGRINNICTSKSQILTNGNTRLVQIFAEEQLLMKFDIKKLRYSTIQLIQENICLNSTANPKISYRSNDITVFEKFGNEIDCALLEYCHELGQDYTTIRKSYQNQIVQYFKFNSDRKMMSVLIQLQNKYILYTKGAPDIILENCTDFINCKGEVQKLTEQYRQQIYNQIKKFGEESYRPLCLAYKTIENNLNPKQLSEKQMEKQLIFVALLALEDEIRQGVQRSIQQCKEAGVIVRMITNESLECSISLSKKCGILPMNYQHQKDSKKVMTGKILNDLVKGITYKKQDGQIIPKIGDMDAFAQVAAELRVLVRASLDEKLAIIQGLKELNYVVGVFSHSDEPAFYRLADVGFCQNSKIIQQYNYMVSVSILDDNFSSVIYSIDWGRNIFDAVRKFIQFKIALLLSLSILQTFSIFHYFNQTQLLWITFIVDFTAFFMYATEIPSRRLYERQQNERYHLITSNMWRNIISQIIYQLLVLFMIQLSTQKYIAMKNGLNCYHFDLKSHTLLFNTFVYLQIFNLLISHKIRKTDICISNNKRERTKLIIQLVLIFVMQYLVVQEDIYFIFREHCNFIFNLSKLTLKEYFGSLLLSSFGCVVTYLFKFINDKYFNWITLFRSQDQRNHYSSFDEFLQFKSILRQIRSYPTEKEENSEIELTEKQ</sequence>
<evidence type="ECO:0000313" key="7">
    <source>
        <dbReference type="Proteomes" id="UP000000600"/>
    </source>
</evidence>
<dbReference type="PANTHER" id="PTHR24093:SF369">
    <property type="entry name" value="CALCIUM-TRANSPORTING ATPASE"/>
    <property type="match status" value="1"/>
</dbReference>
<evidence type="ECO:0000256" key="3">
    <source>
        <dbReference type="ARBA" id="ARBA00022842"/>
    </source>
</evidence>
<feature type="transmembrane region" description="Helical" evidence="4">
    <location>
        <begin position="759"/>
        <end position="777"/>
    </location>
</feature>
<dbReference type="RefSeq" id="XP_001455390.1">
    <property type="nucleotide sequence ID" value="XM_001455353.2"/>
</dbReference>
<evidence type="ECO:0000259" key="5">
    <source>
        <dbReference type="Pfam" id="PF00689"/>
    </source>
</evidence>
<feature type="transmembrane region" description="Helical" evidence="4">
    <location>
        <begin position="127"/>
        <end position="145"/>
    </location>
</feature>
<dbReference type="Gene3D" id="1.20.1110.10">
    <property type="entry name" value="Calcium-transporting ATPase, transmembrane domain"/>
    <property type="match status" value="2"/>
</dbReference>
<dbReference type="GO" id="GO:0005388">
    <property type="term" value="F:P-type calcium transporter activity"/>
    <property type="evidence" value="ECO:0000318"/>
    <property type="project" value="GO_Central"/>
</dbReference>
<accession>A0DY76</accession>
<evidence type="ECO:0000313" key="6">
    <source>
        <dbReference type="EMBL" id="CAK87993.1"/>
    </source>
</evidence>
<dbReference type="GO" id="GO:0000166">
    <property type="term" value="F:nucleotide binding"/>
    <property type="evidence" value="ECO:0007669"/>
    <property type="project" value="InterPro"/>
</dbReference>
<feature type="transmembrane region" description="Helical" evidence="4">
    <location>
        <begin position="272"/>
        <end position="297"/>
    </location>
</feature>
<dbReference type="SUPFAM" id="SSF81665">
    <property type="entry name" value="Calcium ATPase, transmembrane domain M"/>
    <property type="match status" value="1"/>
</dbReference>
<dbReference type="EMBL" id="CT868649">
    <property type="protein sequence ID" value="CAK87993.1"/>
    <property type="molecule type" value="Genomic_DNA"/>
</dbReference>
<evidence type="ECO:0000256" key="1">
    <source>
        <dbReference type="ARBA" id="ARBA00004127"/>
    </source>
</evidence>
<dbReference type="Gene3D" id="2.70.150.10">
    <property type="entry name" value="Calcium-transporting ATPase, cytoplasmic transduction domain A"/>
    <property type="match status" value="1"/>
</dbReference>